<comment type="caution">
    <text evidence="2">The sequence shown here is derived from an EMBL/GenBank/DDBJ whole genome shotgun (WGS) entry which is preliminary data.</text>
</comment>
<organism evidence="2">
    <name type="scientific">marine sediment metagenome</name>
    <dbReference type="NCBI Taxonomy" id="412755"/>
    <lineage>
        <taxon>unclassified sequences</taxon>
        <taxon>metagenomes</taxon>
        <taxon>ecological metagenomes</taxon>
    </lineage>
</organism>
<proteinExistence type="predicted"/>
<evidence type="ECO:0000256" key="1">
    <source>
        <dbReference type="SAM" id="MobiDB-lite"/>
    </source>
</evidence>
<feature type="compositionally biased region" description="Basic and acidic residues" evidence="1">
    <location>
        <begin position="39"/>
        <end position="53"/>
    </location>
</feature>
<dbReference type="EMBL" id="BARS01038501">
    <property type="protein sequence ID" value="GAG23345.1"/>
    <property type="molecule type" value="Genomic_DNA"/>
</dbReference>
<name>X0VYD1_9ZZZZ</name>
<accession>X0VYD1</accession>
<sequence length="94" mass="10844">MKIFELRPVEDLKDNDNPWEPWYDKSFGFIVRAETEAEARKHADENAGDENRAEFLNTKTANTKNPWLDEKYSTCVELNGDGEAGMIMQDFARA</sequence>
<dbReference type="AlphaFoldDB" id="X0VYD1"/>
<reference evidence="2" key="1">
    <citation type="journal article" date="2014" name="Front. Microbiol.">
        <title>High frequency of phylogenetically diverse reductive dehalogenase-homologous genes in deep subseafloor sedimentary metagenomes.</title>
        <authorList>
            <person name="Kawai M."/>
            <person name="Futagami T."/>
            <person name="Toyoda A."/>
            <person name="Takaki Y."/>
            <person name="Nishi S."/>
            <person name="Hori S."/>
            <person name="Arai W."/>
            <person name="Tsubouchi T."/>
            <person name="Morono Y."/>
            <person name="Uchiyama I."/>
            <person name="Ito T."/>
            <person name="Fujiyama A."/>
            <person name="Inagaki F."/>
            <person name="Takami H."/>
        </authorList>
    </citation>
    <scope>NUCLEOTIDE SEQUENCE</scope>
    <source>
        <strain evidence="2">Expedition CK06-06</strain>
    </source>
</reference>
<feature type="region of interest" description="Disordered" evidence="1">
    <location>
        <begin position="39"/>
        <end position="58"/>
    </location>
</feature>
<protein>
    <submittedName>
        <fullName evidence="2">Uncharacterized protein</fullName>
    </submittedName>
</protein>
<evidence type="ECO:0000313" key="2">
    <source>
        <dbReference type="EMBL" id="GAG23345.1"/>
    </source>
</evidence>
<gene>
    <name evidence="2" type="ORF">S01H1_58910</name>
</gene>